<dbReference type="Pfam" id="PF08031">
    <property type="entry name" value="BBE"/>
    <property type="match status" value="1"/>
</dbReference>
<dbReference type="AlphaFoldDB" id="A0A9P4WNC2"/>
<dbReference type="PROSITE" id="PS51387">
    <property type="entry name" value="FAD_PCMH"/>
    <property type="match status" value="1"/>
</dbReference>
<dbReference type="SUPFAM" id="SSF53474">
    <property type="entry name" value="alpha/beta-Hydrolases"/>
    <property type="match status" value="1"/>
</dbReference>
<dbReference type="GO" id="GO:0071949">
    <property type="term" value="F:FAD binding"/>
    <property type="evidence" value="ECO:0007669"/>
    <property type="project" value="InterPro"/>
</dbReference>
<comment type="similarity">
    <text evidence="1">Belongs to the oxygen-dependent FAD-linked oxidoreductase family.</text>
</comment>
<dbReference type="InterPro" id="IPR016166">
    <property type="entry name" value="FAD-bd_PCMH"/>
</dbReference>
<dbReference type="PANTHER" id="PTHR13878">
    <property type="entry name" value="GULONOLACTONE OXIDASE"/>
    <property type="match status" value="1"/>
</dbReference>
<dbReference type="InterPro" id="IPR013094">
    <property type="entry name" value="AB_hydrolase_3"/>
</dbReference>
<dbReference type="OrthoDB" id="9983560at2759"/>
<name>A0A9P4WNC2_9PLEO</name>
<evidence type="ECO:0000313" key="4">
    <source>
        <dbReference type="EMBL" id="KAF3037201.1"/>
    </source>
</evidence>
<dbReference type="InterPro" id="IPR036318">
    <property type="entry name" value="FAD-bd_PCMH-like_sf"/>
</dbReference>
<dbReference type="InterPro" id="IPR016169">
    <property type="entry name" value="FAD-bd_PCMH_sub2"/>
</dbReference>
<dbReference type="GO" id="GO:0016491">
    <property type="term" value="F:oxidoreductase activity"/>
    <property type="evidence" value="ECO:0007669"/>
    <property type="project" value="UniProtKB-KW"/>
</dbReference>
<feature type="domain" description="FAD-binding PCMH-type" evidence="3">
    <location>
        <begin position="23"/>
        <end position="205"/>
    </location>
</feature>
<comment type="caution">
    <text evidence="4">The sequence shown here is derived from an EMBL/GenBank/DDBJ whole genome shotgun (WGS) entry which is preliminary data.</text>
</comment>
<sequence length="699" mass="76645">MTPYEHAPLLREKLVDVEQRSATSQKSARKTPAHTADDISKTLDFVRQHGIRVSIKNTGHDYFGRSSAANSLGIWTHNMKDARYHRTFQPQGCKVQYEHIGEIGAGIQAQEAWEFFEPLDMLVTVGAVGSVGIAGGFGQGGGHGPLGPTYGLMVDQAVEFDVVTADGQKRTINECTDPDLFWAMRGGGGGNYAVLTSYKFQLHPAVPLNVHFFQAYWPKPADITESKIHRDIISALASNQTLFSQNGIAGYNFILSDHMVSLHIVPSNDVSALQTVTKQYHDFLDSYPGITVYNNSYHTFSKFSEWHEFTEQPCVARNGPVGLGLSESGRFIPKSLFVTPADIDKLTSAVLTAMQFSNTNRGSGSAQLYSTGPANHPDGGATSAHPLWRDSLWEVIMGGGWTASTPASVRTQIQNTISASIQPFKALTPGGGCYVNEGDWMEENWQQTFFGSNYKRLSEIKKRQPSPVLINFHGSGFVIPMHGSDDEFAMRIAKDTKYTVLDVQYRLAPEHPFPSGAHDAEDVVRYVLSSPQQYDLNHVAVSGFSAGGNFALGLSGHVFPAGTFRHVLAYYPPTDLSKDPRTKVAPDTSGEPLPAWLADVFNSCYCPEGVDRAQPLVSPFYITGEKFPDSMLVITCAQDNLATETEELVKKIQAVPGKHVKHERVDLCGHAWDKSCKSGTPQEKAKDRAYDLAIEMLSG</sequence>
<evidence type="ECO:0000256" key="2">
    <source>
        <dbReference type="ARBA" id="ARBA00023002"/>
    </source>
</evidence>
<keyword evidence="5" id="KW-1185">Reference proteome</keyword>
<dbReference type="InterPro" id="IPR050432">
    <property type="entry name" value="FAD-linked_Oxidoreductases_BP"/>
</dbReference>
<dbReference type="GO" id="GO:0016787">
    <property type="term" value="F:hydrolase activity"/>
    <property type="evidence" value="ECO:0007669"/>
    <property type="project" value="InterPro"/>
</dbReference>
<dbReference type="Proteomes" id="UP000758155">
    <property type="component" value="Unassembled WGS sequence"/>
</dbReference>
<dbReference type="Gene3D" id="3.30.465.10">
    <property type="match status" value="1"/>
</dbReference>
<gene>
    <name evidence="4" type="ORF">E8E12_003137</name>
</gene>
<dbReference type="Pfam" id="PF07859">
    <property type="entry name" value="Abhydrolase_3"/>
    <property type="match status" value="1"/>
</dbReference>
<dbReference type="SUPFAM" id="SSF56176">
    <property type="entry name" value="FAD-binding/transporter-associated domain-like"/>
    <property type="match status" value="1"/>
</dbReference>
<dbReference type="Gene3D" id="3.40.50.1820">
    <property type="entry name" value="alpha/beta hydrolase"/>
    <property type="match status" value="1"/>
</dbReference>
<dbReference type="InterPro" id="IPR012951">
    <property type="entry name" value="BBE"/>
</dbReference>
<dbReference type="PANTHER" id="PTHR13878:SF91">
    <property type="entry name" value="FAD BINDING DOMAIN PROTEIN (AFU_ORTHOLOGUE AFUA_6G12070)-RELATED"/>
    <property type="match status" value="1"/>
</dbReference>
<accession>A0A9P4WNC2</accession>
<evidence type="ECO:0000256" key="1">
    <source>
        <dbReference type="ARBA" id="ARBA00005466"/>
    </source>
</evidence>
<dbReference type="InterPro" id="IPR006094">
    <property type="entry name" value="Oxid_FAD_bind_N"/>
</dbReference>
<reference evidence="4" key="1">
    <citation type="submission" date="2019-04" db="EMBL/GenBank/DDBJ databases">
        <title>Sequencing of skin fungus with MAO and IRED activity.</title>
        <authorList>
            <person name="Marsaioli A.J."/>
            <person name="Bonatto J.M.C."/>
            <person name="Reis Junior O."/>
        </authorList>
    </citation>
    <scope>NUCLEOTIDE SEQUENCE</scope>
    <source>
        <strain evidence="4">28M1</strain>
    </source>
</reference>
<protein>
    <recommendedName>
        <fullName evidence="3">FAD-binding PCMH-type domain-containing protein</fullName>
    </recommendedName>
</protein>
<dbReference type="EMBL" id="SWKV01000044">
    <property type="protein sequence ID" value="KAF3037201.1"/>
    <property type="molecule type" value="Genomic_DNA"/>
</dbReference>
<keyword evidence="2" id="KW-0560">Oxidoreductase</keyword>
<dbReference type="InterPro" id="IPR029058">
    <property type="entry name" value="AB_hydrolase_fold"/>
</dbReference>
<evidence type="ECO:0000313" key="5">
    <source>
        <dbReference type="Proteomes" id="UP000758155"/>
    </source>
</evidence>
<proteinExistence type="inferred from homology"/>
<dbReference type="Pfam" id="PF01565">
    <property type="entry name" value="FAD_binding_4"/>
    <property type="match status" value="1"/>
</dbReference>
<organism evidence="4 5">
    <name type="scientific">Didymella heteroderae</name>
    <dbReference type="NCBI Taxonomy" id="1769908"/>
    <lineage>
        <taxon>Eukaryota</taxon>
        <taxon>Fungi</taxon>
        <taxon>Dikarya</taxon>
        <taxon>Ascomycota</taxon>
        <taxon>Pezizomycotina</taxon>
        <taxon>Dothideomycetes</taxon>
        <taxon>Pleosporomycetidae</taxon>
        <taxon>Pleosporales</taxon>
        <taxon>Pleosporineae</taxon>
        <taxon>Didymellaceae</taxon>
        <taxon>Didymella</taxon>
    </lineage>
</organism>
<evidence type="ECO:0000259" key="3">
    <source>
        <dbReference type="PROSITE" id="PS51387"/>
    </source>
</evidence>